<protein>
    <submittedName>
        <fullName evidence="2">Uncharacterized protein</fullName>
    </submittedName>
</protein>
<gene>
    <name evidence="2" type="ORF">PMAYCL1PPCAC_08021</name>
</gene>
<reference evidence="3" key="1">
    <citation type="submission" date="2022-10" db="EMBL/GenBank/DDBJ databases">
        <title>Genome assembly of Pristionchus species.</title>
        <authorList>
            <person name="Yoshida K."/>
            <person name="Sommer R.J."/>
        </authorList>
    </citation>
    <scope>NUCLEOTIDE SEQUENCE [LARGE SCALE GENOMIC DNA]</scope>
    <source>
        <strain evidence="3">RS5460</strain>
    </source>
</reference>
<organism evidence="2 3">
    <name type="scientific">Pristionchus mayeri</name>
    <dbReference type="NCBI Taxonomy" id="1317129"/>
    <lineage>
        <taxon>Eukaryota</taxon>
        <taxon>Metazoa</taxon>
        <taxon>Ecdysozoa</taxon>
        <taxon>Nematoda</taxon>
        <taxon>Chromadorea</taxon>
        <taxon>Rhabditida</taxon>
        <taxon>Rhabditina</taxon>
        <taxon>Diplogasteromorpha</taxon>
        <taxon>Diplogasteroidea</taxon>
        <taxon>Neodiplogasteridae</taxon>
        <taxon>Pristionchus</taxon>
    </lineage>
</organism>
<feature type="region of interest" description="Disordered" evidence="1">
    <location>
        <begin position="1"/>
        <end position="77"/>
    </location>
</feature>
<evidence type="ECO:0000313" key="3">
    <source>
        <dbReference type="Proteomes" id="UP001328107"/>
    </source>
</evidence>
<accession>A0AAN4ZEV5</accession>
<feature type="non-terminal residue" evidence="2">
    <location>
        <position position="1"/>
    </location>
</feature>
<name>A0AAN4ZEV5_9BILA</name>
<sequence length="77" mass="8846">ILERIRAKKTTRRVISSSKKSPSVFSPRYSSKSRKRSIKRESASPAFSPRYSSKSKKRSTNQSPVAQSVIEREKMEE</sequence>
<proteinExistence type="predicted"/>
<feature type="compositionally biased region" description="Basic residues" evidence="1">
    <location>
        <begin position="1"/>
        <end position="12"/>
    </location>
</feature>
<evidence type="ECO:0000313" key="2">
    <source>
        <dbReference type="EMBL" id="GMR37826.1"/>
    </source>
</evidence>
<feature type="compositionally biased region" description="Low complexity" evidence="1">
    <location>
        <begin position="16"/>
        <end position="30"/>
    </location>
</feature>
<dbReference type="Proteomes" id="UP001328107">
    <property type="component" value="Unassembled WGS sequence"/>
</dbReference>
<comment type="caution">
    <text evidence="2">The sequence shown here is derived from an EMBL/GenBank/DDBJ whole genome shotgun (WGS) entry which is preliminary data.</text>
</comment>
<dbReference type="EMBL" id="BTRK01000002">
    <property type="protein sequence ID" value="GMR37826.1"/>
    <property type="molecule type" value="Genomic_DNA"/>
</dbReference>
<feature type="non-terminal residue" evidence="2">
    <location>
        <position position="77"/>
    </location>
</feature>
<dbReference type="AlphaFoldDB" id="A0AAN4ZEV5"/>
<keyword evidence="3" id="KW-1185">Reference proteome</keyword>
<evidence type="ECO:0000256" key="1">
    <source>
        <dbReference type="SAM" id="MobiDB-lite"/>
    </source>
</evidence>